<evidence type="ECO:0000313" key="2">
    <source>
        <dbReference type="Proteomes" id="UP000823773"/>
    </source>
</evidence>
<accession>A0ACC5T4Y5</accession>
<keyword evidence="2" id="KW-1185">Reference proteome</keyword>
<evidence type="ECO:0000313" key="1">
    <source>
        <dbReference type="EMBL" id="MBP1876039.1"/>
    </source>
</evidence>
<dbReference type="EMBL" id="JAGGJR010000014">
    <property type="protein sequence ID" value="MBP1876039.1"/>
    <property type="molecule type" value="Genomic_DNA"/>
</dbReference>
<name>A0ACC5T4Y5_ENSAD</name>
<organism evidence="1 2">
    <name type="scientific">Ensifer adhaerens</name>
    <name type="common">Sinorhizobium morelense</name>
    <dbReference type="NCBI Taxonomy" id="106592"/>
    <lineage>
        <taxon>Bacteria</taxon>
        <taxon>Pseudomonadati</taxon>
        <taxon>Pseudomonadota</taxon>
        <taxon>Alphaproteobacteria</taxon>
        <taxon>Hyphomicrobiales</taxon>
        <taxon>Rhizobiaceae</taxon>
        <taxon>Sinorhizobium/Ensifer group</taxon>
        <taxon>Ensifer</taxon>
    </lineage>
</organism>
<dbReference type="Proteomes" id="UP000823773">
    <property type="component" value="Unassembled WGS sequence"/>
</dbReference>
<gene>
    <name evidence="1" type="ORF">J2Z19_005788</name>
</gene>
<comment type="caution">
    <text evidence="1">The sequence shown here is derived from an EMBL/GenBank/DDBJ whole genome shotgun (WGS) entry which is preliminary data.</text>
</comment>
<proteinExistence type="predicted"/>
<protein>
    <submittedName>
        <fullName evidence="1">ABC-type Fe3+-hydroxamate transport system substrate-binding protein</fullName>
    </submittedName>
</protein>
<reference evidence="1" key="1">
    <citation type="submission" date="2021-03" db="EMBL/GenBank/DDBJ databases">
        <title>Genomic Encyclopedia of Type Strains, Phase IV (KMG-IV): sequencing the most valuable type-strain genomes for metagenomic binning, comparative biology and taxonomic classification.</title>
        <authorList>
            <person name="Goeker M."/>
        </authorList>
    </citation>
    <scope>NUCLEOTIDE SEQUENCE</scope>
    <source>
        <strain evidence="1">DSM 18131</strain>
    </source>
</reference>
<sequence>MRNTLKTIVLLATAALALAGQSHAEIRVVDVKGREVILDAPAKRVILNFYYEDFIAVVGPGAMDKVAALSLSTWKDWRPNQFEAYAKAIPGLPTIPDIGDTENGTFSVEKVIATRPDLVILSAWAFDSLGASVDQITSAGIPVVTLDYNSQTVEKHVQSTLVLGRVMGSEERAEKLAKQYEDAMHDIKRRIESAPPSNKKVYVELAQKGAQDVGNSYGKTMWGALVDELGGINIAKDQVENWGPLSPEYVLTQKPDLVFLAGSEWANKPLSVSVGFGASEELVRDRMKAYVERPGWSTLPAVQNGGVHAIYHGGSRTLSDFVYAEYIAKQLYPDAFKDVDPVADIRRYYDTWMPIKADGVFVLPYEASVK</sequence>